<dbReference type="Gene3D" id="1.20.120.910">
    <property type="entry name" value="DksA, coiled-coil domain"/>
    <property type="match status" value="1"/>
</dbReference>
<dbReference type="GO" id="GO:0008270">
    <property type="term" value="F:zinc ion binding"/>
    <property type="evidence" value="ECO:0007669"/>
    <property type="project" value="UniProtKB-KW"/>
</dbReference>
<evidence type="ECO:0000256" key="2">
    <source>
        <dbReference type="ARBA" id="ARBA00022771"/>
    </source>
</evidence>
<dbReference type="InterPro" id="IPR012783">
    <property type="entry name" value="Znf_C4_TraR"/>
</dbReference>
<dbReference type="Pfam" id="PF01258">
    <property type="entry name" value="zf-dskA_traR"/>
    <property type="match status" value="1"/>
</dbReference>
<protein>
    <submittedName>
        <fullName evidence="6">Molecular chaperone DnaK</fullName>
    </submittedName>
</protein>
<comment type="caution">
    <text evidence="6">The sequence shown here is derived from an EMBL/GenBank/DDBJ whole genome shotgun (WGS) entry which is preliminary data.</text>
</comment>
<evidence type="ECO:0000313" key="7">
    <source>
        <dbReference type="Proteomes" id="UP000054123"/>
    </source>
</evidence>
<gene>
    <name evidence="6" type="ORF">AK33_08795</name>
</gene>
<dbReference type="OrthoDB" id="962301at2"/>
<dbReference type="SUPFAM" id="SSF57716">
    <property type="entry name" value="Glucocorticoid receptor-like (DNA-binding domain)"/>
    <property type="match status" value="1"/>
</dbReference>
<proteinExistence type="predicted"/>
<dbReference type="InterPro" id="IPR000962">
    <property type="entry name" value="Znf_DskA_TraR"/>
</dbReference>
<name>A0A011MGP2_9PAST</name>
<feature type="zinc finger region" description="dksA C4-type" evidence="4">
    <location>
        <begin position="36"/>
        <end position="60"/>
    </location>
</feature>
<dbReference type="GO" id="GO:1900378">
    <property type="term" value="P:positive regulation of secondary metabolite biosynthetic process"/>
    <property type="evidence" value="ECO:0007669"/>
    <property type="project" value="TreeGrafter"/>
</dbReference>
<keyword evidence="3" id="KW-0862">Zinc</keyword>
<dbReference type="PANTHER" id="PTHR38777">
    <property type="entry name" value="FELS-2 PROPHAGE PROTEIN"/>
    <property type="match status" value="1"/>
</dbReference>
<evidence type="ECO:0000313" key="6">
    <source>
        <dbReference type="EMBL" id="EXI61676.1"/>
    </source>
</evidence>
<evidence type="ECO:0000256" key="1">
    <source>
        <dbReference type="ARBA" id="ARBA00022723"/>
    </source>
</evidence>
<dbReference type="PANTHER" id="PTHR38777:SF1">
    <property type="entry name" value="DNAK SUPPRESSOR PROTEIN"/>
    <property type="match status" value="1"/>
</dbReference>
<sequence length="73" mass="8361">MSDQIDRANELMEQAREAALANQLAKTTACHSLLECEDCGEPIPEKRRETVIGCTRCLDCQTIYEQKQKGYRR</sequence>
<evidence type="ECO:0000256" key="4">
    <source>
        <dbReference type="PROSITE-ProRule" id="PRU00510"/>
    </source>
</evidence>
<keyword evidence="1" id="KW-0479">Metal-binding</keyword>
<organism evidence="6 7">
    <name type="scientific">Mannheimia granulomatis</name>
    <dbReference type="NCBI Taxonomy" id="85402"/>
    <lineage>
        <taxon>Bacteria</taxon>
        <taxon>Pseudomonadati</taxon>
        <taxon>Pseudomonadota</taxon>
        <taxon>Gammaproteobacteria</taxon>
        <taxon>Pasteurellales</taxon>
        <taxon>Pasteurellaceae</taxon>
        <taxon>Mannheimia</taxon>
    </lineage>
</organism>
<dbReference type="NCBIfam" id="TIGR02419">
    <property type="entry name" value="C4_traR_proteo"/>
    <property type="match status" value="1"/>
</dbReference>
<accession>A0A011MGP2</accession>
<evidence type="ECO:0000256" key="3">
    <source>
        <dbReference type="ARBA" id="ARBA00022833"/>
    </source>
</evidence>
<keyword evidence="7" id="KW-1185">Reference proteome</keyword>
<dbReference type="PROSITE" id="PS51128">
    <property type="entry name" value="ZF_DKSA_2"/>
    <property type="match status" value="1"/>
</dbReference>
<reference evidence="6 7" key="1">
    <citation type="journal article" date="2014" name="Genome Announc.">
        <title>Genome Sequence of a Presumptive Mannheimia haemolytica Strain with an A1/A6-Cross-Reactive Serotype from a White-Tailed Deer (Odocoileus virginianus).</title>
        <authorList>
            <person name="Lawrence P.K."/>
            <person name="Bey R.F."/>
            <person name="Wiener B."/>
            <person name="Kittichotirat W."/>
            <person name="Bumgarner R.E."/>
        </authorList>
    </citation>
    <scope>NUCLEOTIDE SEQUENCE [LARGE SCALE GENOMIC DNA]</scope>
    <source>
        <strain evidence="6 7">PKL10</strain>
    </source>
</reference>
<feature type="domain" description="Zinc finger DksA/TraR C4-type" evidence="5">
    <location>
        <begin position="36"/>
        <end position="66"/>
    </location>
</feature>
<keyword evidence="2" id="KW-0863">Zinc-finger</keyword>
<dbReference type="RefSeq" id="WP_042803616.1">
    <property type="nucleotide sequence ID" value="NZ_AVSP01000005.1"/>
</dbReference>
<dbReference type="EMBL" id="JANJ01000006">
    <property type="protein sequence ID" value="EXI61676.1"/>
    <property type="molecule type" value="Genomic_DNA"/>
</dbReference>
<dbReference type="PATRIC" id="fig|1450449.3.peg.1743"/>
<dbReference type="AlphaFoldDB" id="A0A011MGP2"/>
<evidence type="ECO:0000259" key="5">
    <source>
        <dbReference type="Pfam" id="PF01258"/>
    </source>
</evidence>
<dbReference type="Proteomes" id="UP000054123">
    <property type="component" value="Unassembled WGS sequence"/>
</dbReference>